<protein>
    <submittedName>
        <fullName evidence="2">Uncharacterized protein</fullName>
    </submittedName>
</protein>
<name>A0ABU7BB87_9TELE</name>
<evidence type="ECO:0000313" key="3">
    <source>
        <dbReference type="Proteomes" id="UP001345963"/>
    </source>
</evidence>
<reference evidence="2 3" key="1">
    <citation type="submission" date="2021-07" db="EMBL/GenBank/DDBJ databases">
        <authorList>
            <person name="Palmer J.M."/>
        </authorList>
    </citation>
    <scope>NUCLEOTIDE SEQUENCE [LARGE SCALE GENOMIC DNA]</scope>
    <source>
        <strain evidence="2 3">AT_MEX2019</strain>
        <tissue evidence="2">Muscle</tissue>
    </source>
</reference>
<gene>
    <name evidence="2" type="ORF">ATANTOWER_019622</name>
</gene>
<dbReference type="Proteomes" id="UP001345963">
    <property type="component" value="Unassembled WGS sequence"/>
</dbReference>
<accession>A0ABU7BB87</accession>
<proteinExistence type="predicted"/>
<feature type="transmembrane region" description="Helical" evidence="1">
    <location>
        <begin position="12"/>
        <end position="30"/>
    </location>
</feature>
<keyword evidence="1" id="KW-0812">Transmembrane</keyword>
<evidence type="ECO:0000256" key="1">
    <source>
        <dbReference type="SAM" id="Phobius"/>
    </source>
</evidence>
<dbReference type="EMBL" id="JAHUTI010049585">
    <property type="protein sequence ID" value="MED6247862.1"/>
    <property type="molecule type" value="Genomic_DNA"/>
</dbReference>
<evidence type="ECO:0000313" key="2">
    <source>
        <dbReference type="EMBL" id="MED6247862.1"/>
    </source>
</evidence>
<organism evidence="2 3">
    <name type="scientific">Ataeniobius toweri</name>
    <dbReference type="NCBI Taxonomy" id="208326"/>
    <lineage>
        <taxon>Eukaryota</taxon>
        <taxon>Metazoa</taxon>
        <taxon>Chordata</taxon>
        <taxon>Craniata</taxon>
        <taxon>Vertebrata</taxon>
        <taxon>Euteleostomi</taxon>
        <taxon>Actinopterygii</taxon>
        <taxon>Neopterygii</taxon>
        <taxon>Teleostei</taxon>
        <taxon>Neoteleostei</taxon>
        <taxon>Acanthomorphata</taxon>
        <taxon>Ovalentaria</taxon>
        <taxon>Atherinomorphae</taxon>
        <taxon>Cyprinodontiformes</taxon>
        <taxon>Goodeidae</taxon>
        <taxon>Ataeniobius</taxon>
    </lineage>
</organism>
<sequence>MFGEQSFNGYFPYEYLFIILVSLMCIFHVGKFTLQKAGIVLICTVKYLSQEASQQLQMSAMCACLTSMEPVYRGETHQAGVSGGKRGRRGGHYLQSAICYRQWTVVTGPNFTHDCPEVPV</sequence>
<keyword evidence="3" id="KW-1185">Reference proteome</keyword>
<keyword evidence="1" id="KW-0472">Membrane</keyword>
<comment type="caution">
    <text evidence="2">The sequence shown here is derived from an EMBL/GenBank/DDBJ whole genome shotgun (WGS) entry which is preliminary data.</text>
</comment>
<keyword evidence="1" id="KW-1133">Transmembrane helix</keyword>